<dbReference type="OrthoDB" id="341933at2"/>
<dbReference type="Proteomes" id="UP000298458">
    <property type="component" value="Unassembled WGS sequence"/>
</dbReference>
<keyword evidence="3" id="KW-1185">Reference proteome</keyword>
<name>A0A4R9GH27_9LEPT</name>
<organism evidence="2 3">
    <name type="scientific">Leptospira fletcheri</name>
    <dbReference type="NCBI Taxonomy" id="2484981"/>
    <lineage>
        <taxon>Bacteria</taxon>
        <taxon>Pseudomonadati</taxon>
        <taxon>Spirochaetota</taxon>
        <taxon>Spirochaetia</taxon>
        <taxon>Leptospirales</taxon>
        <taxon>Leptospiraceae</taxon>
        <taxon>Leptospira</taxon>
    </lineage>
</organism>
<sequence>MKNELLRRVLSWGSTLGLLLFFPIYDSLTSFGARLGFTLFVLALLGAAGILRYFPSKKDEKDGNLTISSFLGIVSLGIYFLRIYLEESALQKGGAAPVWISPVREFLLVILVLFVLGNFFLGMLREWERESLSAQSSLKSSKQGMIRDFLLGTGILLLIVVLANYIATIRNHNFDLSSHGQFSFSLEAKKLLKQIPEGEVDVVAFYPRPLENAPASDKASSLSLRRIRPDLEILLGQLASIHASYKVRFINADVELDELTEFGQVSNGTVLVRFKKKGAVATDKAPEQKISVKDKSDLEEFERKFVQAVVNVTTKERKVYFTESNGERYSQVFQNLPNERLNRLTSGLAFLNFKVSALSFKEGWPPKVPNDTDILVIAGPTVPFGPEARVAVLDFVKKKNGKVMITVEPKGGESFDWLLEEAGYRFVKTGFSQIPSQPGVIVTKAFRKHPIEETLSKKDLGVVFPYAGYFEAKTSEGNQKQFDAFPLLDSGGDAYLDPNQNGKQDPGEEKKNAPVALVLQTFVKGRNSPADMVPGAPPIPSVPNPAEGEERGRVVIYSGTSWLTDQYLPFAANYELASASATWMHQSLSLPSIPPRKEEVQSVSLTDGQKRAVWILGMFVFPGLIAGLGSIYVIRRRRIGRKDED</sequence>
<keyword evidence="1" id="KW-1133">Transmembrane helix</keyword>
<evidence type="ECO:0000313" key="2">
    <source>
        <dbReference type="EMBL" id="TGK11869.1"/>
    </source>
</evidence>
<accession>A0A4R9GH27</accession>
<feature type="transmembrane region" description="Helical" evidence="1">
    <location>
        <begin position="9"/>
        <end position="25"/>
    </location>
</feature>
<protein>
    <submittedName>
        <fullName evidence="2">Uncharacterized protein</fullName>
    </submittedName>
</protein>
<proteinExistence type="predicted"/>
<evidence type="ECO:0000313" key="3">
    <source>
        <dbReference type="Proteomes" id="UP000298458"/>
    </source>
</evidence>
<gene>
    <name evidence="2" type="ORF">EHO60_06165</name>
</gene>
<reference evidence="2" key="1">
    <citation type="journal article" date="2019" name="PLoS Negl. Trop. Dis.">
        <title>Revisiting the worldwide diversity of Leptospira species in the environment.</title>
        <authorList>
            <person name="Vincent A.T."/>
            <person name="Schiettekatte O."/>
            <person name="Bourhy P."/>
            <person name="Veyrier F.J."/>
            <person name="Picardeau M."/>
        </authorList>
    </citation>
    <scope>NUCLEOTIDE SEQUENCE [LARGE SCALE GENOMIC DNA]</scope>
    <source>
        <strain evidence="2">SSW15</strain>
    </source>
</reference>
<comment type="caution">
    <text evidence="2">The sequence shown here is derived from an EMBL/GenBank/DDBJ whole genome shotgun (WGS) entry which is preliminary data.</text>
</comment>
<feature type="transmembrane region" description="Helical" evidence="1">
    <location>
        <begin position="65"/>
        <end position="85"/>
    </location>
</feature>
<dbReference type="RefSeq" id="WP_135767272.1">
    <property type="nucleotide sequence ID" value="NZ_RQET01000004.1"/>
</dbReference>
<keyword evidence="1" id="KW-0472">Membrane</keyword>
<feature type="transmembrane region" description="Helical" evidence="1">
    <location>
        <begin position="31"/>
        <end position="53"/>
    </location>
</feature>
<feature type="transmembrane region" description="Helical" evidence="1">
    <location>
        <begin position="612"/>
        <end position="634"/>
    </location>
</feature>
<feature type="transmembrane region" description="Helical" evidence="1">
    <location>
        <begin position="145"/>
        <end position="167"/>
    </location>
</feature>
<feature type="transmembrane region" description="Helical" evidence="1">
    <location>
        <begin position="105"/>
        <end position="124"/>
    </location>
</feature>
<dbReference type="AlphaFoldDB" id="A0A4R9GH27"/>
<evidence type="ECO:0000256" key="1">
    <source>
        <dbReference type="SAM" id="Phobius"/>
    </source>
</evidence>
<keyword evidence="1" id="KW-0812">Transmembrane</keyword>
<dbReference type="EMBL" id="RQET01000004">
    <property type="protein sequence ID" value="TGK11869.1"/>
    <property type="molecule type" value="Genomic_DNA"/>
</dbReference>